<evidence type="ECO:0000313" key="3">
    <source>
        <dbReference type="EMBL" id="WWF06267.1"/>
    </source>
</evidence>
<reference evidence="3 4" key="1">
    <citation type="submission" date="2022-09" db="EMBL/GenBank/DDBJ databases">
        <title>Complete genome sequence of Janibacter terrae strain COS04-44, PCL-degrading bacteria isolated from oil spilled coast.</title>
        <authorList>
            <person name="Park H."/>
            <person name="Kim J.Y."/>
            <person name="An S.H."/>
            <person name="Lee C.M."/>
            <person name="Weon H.-Y."/>
        </authorList>
    </citation>
    <scope>NUCLEOTIDE SEQUENCE [LARGE SCALE GENOMIC DNA]</scope>
    <source>
        <strain evidence="3 4">COS04-44</strain>
    </source>
</reference>
<evidence type="ECO:0000313" key="4">
    <source>
        <dbReference type="Proteomes" id="UP001381003"/>
    </source>
</evidence>
<dbReference type="EMBL" id="CP104874">
    <property type="protein sequence ID" value="WWF06267.1"/>
    <property type="molecule type" value="Genomic_DNA"/>
</dbReference>
<keyword evidence="4" id="KW-1185">Reference proteome</keyword>
<proteinExistence type="predicted"/>
<evidence type="ECO:0008006" key="5">
    <source>
        <dbReference type="Google" id="ProtNLM"/>
    </source>
</evidence>
<name>A0ABZ2FG27_9MICO</name>
<feature type="signal peptide" evidence="2">
    <location>
        <begin position="1"/>
        <end position="19"/>
    </location>
</feature>
<sequence length="171" mass="17457">MKRNLVTRSRAVLVALALAAGTAGCSVNSPFQTAETMSLGDGVPVDLESAQVRNLALVSGGKGGQATVTGTVENTSGKPLTFSLSAGDASVRTRIAAHQTVSLSEDKHLTLDKVDAGPGDMTDAEVSDGSETTPVSVPVLDPAGYYEDYAPEGWTPTPGPTKADDGESEGH</sequence>
<evidence type="ECO:0000256" key="1">
    <source>
        <dbReference type="SAM" id="MobiDB-lite"/>
    </source>
</evidence>
<feature type="compositionally biased region" description="Basic and acidic residues" evidence="1">
    <location>
        <begin position="162"/>
        <end position="171"/>
    </location>
</feature>
<dbReference type="PROSITE" id="PS51257">
    <property type="entry name" value="PROKAR_LIPOPROTEIN"/>
    <property type="match status" value="1"/>
</dbReference>
<feature type="chain" id="PRO_5045545672" description="Lipoprotein" evidence="2">
    <location>
        <begin position="20"/>
        <end position="171"/>
    </location>
</feature>
<dbReference type="RefSeq" id="WP_338538906.1">
    <property type="nucleotide sequence ID" value="NZ_CP104874.1"/>
</dbReference>
<evidence type="ECO:0000256" key="2">
    <source>
        <dbReference type="SAM" id="SignalP"/>
    </source>
</evidence>
<dbReference type="Proteomes" id="UP001381003">
    <property type="component" value="Chromosome"/>
</dbReference>
<feature type="region of interest" description="Disordered" evidence="1">
    <location>
        <begin position="114"/>
        <end position="171"/>
    </location>
</feature>
<keyword evidence="2" id="KW-0732">Signal</keyword>
<organism evidence="3 4">
    <name type="scientific">Janibacter terrae</name>
    <dbReference type="NCBI Taxonomy" id="103817"/>
    <lineage>
        <taxon>Bacteria</taxon>
        <taxon>Bacillati</taxon>
        <taxon>Actinomycetota</taxon>
        <taxon>Actinomycetes</taxon>
        <taxon>Micrococcales</taxon>
        <taxon>Intrasporangiaceae</taxon>
        <taxon>Janibacter</taxon>
    </lineage>
</organism>
<accession>A0ABZ2FG27</accession>
<protein>
    <recommendedName>
        <fullName evidence="5">Lipoprotein</fullName>
    </recommendedName>
</protein>
<gene>
    <name evidence="3" type="ORF">N5P18_05175</name>
</gene>